<comment type="similarity">
    <text evidence="5">Belongs to the SCAMP family.</text>
</comment>
<feature type="compositionally biased region" description="Gly residues" evidence="6">
    <location>
        <begin position="88"/>
        <end position="98"/>
    </location>
</feature>
<evidence type="ECO:0000256" key="3">
    <source>
        <dbReference type="ARBA" id="ARBA00022989"/>
    </source>
</evidence>
<keyword evidence="4 5" id="KW-0472">Membrane</keyword>
<dbReference type="Pfam" id="PF04144">
    <property type="entry name" value="SCAMP"/>
    <property type="match status" value="1"/>
</dbReference>
<feature type="transmembrane region" description="Helical" evidence="5">
    <location>
        <begin position="271"/>
        <end position="298"/>
    </location>
</feature>
<dbReference type="InterPro" id="IPR007273">
    <property type="entry name" value="SCAMP"/>
</dbReference>
<dbReference type="PANTHER" id="PTHR10687">
    <property type="entry name" value="SECRETORY CARRIER-ASSOCIATED MEMBRANE PROTEIN SCAMP"/>
    <property type="match status" value="1"/>
</dbReference>
<protein>
    <recommendedName>
        <fullName evidence="5">Secretory carrier-associated membrane protein</fullName>
        <shortName evidence="5">Secretory carrier membrane protein</shortName>
    </recommendedName>
</protein>
<feature type="compositionally biased region" description="Basic and acidic residues" evidence="6">
    <location>
        <begin position="127"/>
        <end position="158"/>
    </location>
</feature>
<dbReference type="GO" id="GO:0015031">
    <property type="term" value="P:protein transport"/>
    <property type="evidence" value="ECO:0007669"/>
    <property type="project" value="InterPro"/>
</dbReference>
<evidence type="ECO:0000256" key="6">
    <source>
        <dbReference type="SAM" id="MobiDB-lite"/>
    </source>
</evidence>
<dbReference type="PANTHER" id="PTHR10687:SF2">
    <property type="entry name" value="SECRETORY CARRIER-ASSOCIATED MEMBRANE PROTEIN"/>
    <property type="match status" value="1"/>
</dbReference>
<evidence type="ECO:0000256" key="4">
    <source>
        <dbReference type="ARBA" id="ARBA00023136"/>
    </source>
</evidence>
<evidence type="ECO:0000256" key="1">
    <source>
        <dbReference type="ARBA" id="ARBA00004141"/>
    </source>
</evidence>
<keyword evidence="7" id="KW-1185">Reference proteome</keyword>
<feature type="transmembrane region" description="Helical" evidence="5">
    <location>
        <begin position="239"/>
        <end position="259"/>
    </location>
</feature>
<evidence type="ECO:0000256" key="2">
    <source>
        <dbReference type="ARBA" id="ARBA00022692"/>
    </source>
</evidence>
<dbReference type="AlphaFoldDB" id="A0A1I8HF05"/>
<dbReference type="GO" id="GO:0032588">
    <property type="term" value="C:trans-Golgi network membrane"/>
    <property type="evidence" value="ECO:0007669"/>
    <property type="project" value="TreeGrafter"/>
</dbReference>
<keyword evidence="5" id="KW-0813">Transport</keyword>
<keyword evidence="3 5" id="KW-1133">Transmembrane helix</keyword>
<dbReference type="WBParaSite" id="maker-uti_cns_0005850-snap-gene-0.2-mRNA-1">
    <property type="protein sequence ID" value="maker-uti_cns_0005850-snap-gene-0.2-mRNA-1"/>
    <property type="gene ID" value="maker-uti_cns_0005850-snap-gene-0.2"/>
</dbReference>
<feature type="transmembrane region" description="Helical" evidence="5">
    <location>
        <begin position="204"/>
        <end position="227"/>
    </location>
</feature>
<feature type="region of interest" description="Disordered" evidence="6">
    <location>
        <begin position="72"/>
        <end position="170"/>
    </location>
</feature>
<reference evidence="8" key="1">
    <citation type="submission" date="2016-11" db="UniProtKB">
        <authorList>
            <consortium name="WormBaseParasite"/>
        </authorList>
    </citation>
    <scope>IDENTIFICATION</scope>
</reference>
<comment type="subcellular location">
    <subcellularLocation>
        <location evidence="1 5">Membrane</location>
        <topology evidence="1 5">Multi-pass membrane protein</topology>
    </subcellularLocation>
</comment>
<sequence>GKLPADNCQPTTASRQLPIDNCQPTIASRENCQPEKCQPTTASQQLPVNNCQPRKLPAGKLPANNCQLRNLPADNCQPTMQQARTSSGAGGGGGGGTTGDYNPFDKTQPQQAAPPPAYTASAQQRISSDELERRQRELEAKSRELERREAEQRQREAESSAGAAGSPPTTGRHCRACCPVGPCFYQDFDQEIPAEYRLVVKLGYYLWLVHSVLLLVNIIGTLTYFIVSPKTDAITSGTVFGVSLLVCIILVPCSYLCWFRPLYKAFKNDSSFNFFFFFLLFAVQICVLIVQCLGINYLGSCGWINGAATLKVKLGAGVFMMVIAALFTLLVIADVLLIIRVHRIYRSSGASFAKARQELSQGVAANETVRSAAAGAATSTFSAMASGSGGGSGGRY</sequence>
<feature type="region of interest" description="Disordered" evidence="6">
    <location>
        <begin position="1"/>
        <end position="20"/>
    </location>
</feature>
<evidence type="ECO:0000313" key="7">
    <source>
        <dbReference type="Proteomes" id="UP000095280"/>
    </source>
</evidence>
<feature type="transmembrane region" description="Helical" evidence="5">
    <location>
        <begin position="318"/>
        <end position="339"/>
    </location>
</feature>
<proteinExistence type="inferred from homology"/>
<dbReference type="GO" id="GO:0055038">
    <property type="term" value="C:recycling endosome membrane"/>
    <property type="evidence" value="ECO:0007669"/>
    <property type="project" value="TreeGrafter"/>
</dbReference>
<evidence type="ECO:0000313" key="8">
    <source>
        <dbReference type="WBParaSite" id="maker-uti_cns_0005850-snap-gene-0.2-mRNA-1"/>
    </source>
</evidence>
<dbReference type="Proteomes" id="UP000095280">
    <property type="component" value="Unplaced"/>
</dbReference>
<organism evidence="7 8">
    <name type="scientific">Macrostomum lignano</name>
    <dbReference type="NCBI Taxonomy" id="282301"/>
    <lineage>
        <taxon>Eukaryota</taxon>
        <taxon>Metazoa</taxon>
        <taxon>Spiralia</taxon>
        <taxon>Lophotrochozoa</taxon>
        <taxon>Platyhelminthes</taxon>
        <taxon>Rhabditophora</taxon>
        <taxon>Macrostomorpha</taxon>
        <taxon>Macrostomida</taxon>
        <taxon>Macrostomidae</taxon>
        <taxon>Macrostomum</taxon>
    </lineage>
</organism>
<name>A0A1I8HF05_9PLAT</name>
<accession>A0A1I8HF05</accession>
<feature type="compositionally biased region" description="Low complexity" evidence="6">
    <location>
        <begin position="159"/>
        <end position="170"/>
    </location>
</feature>
<evidence type="ECO:0000256" key="5">
    <source>
        <dbReference type="RuleBase" id="RU363122"/>
    </source>
</evidence>
<keyword evidence="2 5" id="KW-0812">Transmembrane</keyword>